<name>A0ABW1IR63_9BACL</name>
<organism evidence="9 10">
    <name type="scientific">Marinicrinis lubricantis</name>
    <dbReference type="NCBI Taxonomy" id="2086470"/>
    <lineage>
        <taxon>Bacteria</taxon>
        <taxon>Bacillati</taxon>
        <taxon>Bacillota</taxon>
        <taxon>Bacilli</taxon>
        <taxon>Bacillales</taxon>
        <taxon>Paenibacillaceae</taxon>
    </lineage>
</organism>
<evidence type="ECO:0000256" key="6">
    <source>
        <dbReference type="ARBA" id="ARBA00022989"/>
    </source>
</evidence>
<evidence type="ECO:0000256" key="3">
    <source>
        <dbReference type="ARBA" id="ARBA00022448"/>
    </source>
</evidence>
<dbReference type="InterPro" id="IPR037294">
    <property type="entry name" value="ABC_BtuC-like"/>
</dbReference>
<dbReference type="Pfam" id="PF01032">
    <property type="entry name" value="FecCD"/>
    <property type="match status" value="1"/>
</dbReference>
<dbReference type="PANTHER" id="PTHR30472:SF25">
    <property type="entry name" value="ABC TRANSPORTER PERMEASE PROTEIN MJ0876-RELATED"/>
    <property type="match status" value="1"/>
</dbReference>
<keyword evidence="10" id="KW-1185">Reference proteome</keyword>
<dbReference type="EMBL" id="JBHSQV010000163">
    <property type="protein sequence ID" value="MFC5987474.1"/>
    <property type="molecule type" value="Genomic_DNA"/>
</dbReference>
<reference evidence="10" key="1">
    <citation type="journal article" date="2019" name="Int. J. Syst. Evol. Microbiol.">
        <title>The Global Catalogue of Microorganisms (GCM) 10K type strain sequencing project: providing services to taxonomists for standard genome sequencing and annotation.</title>
        <authorList>
            <consortium name="The Broad Institute Genomics Platform"/>
            <consortium name="The Broad Institute Genome Sequencing Center for Infectious Disease"/>
            <person name="Wu L."/>
            <person name="Ma J."/>
        </authorList>
    </citation>
    <scope>NUCLEOTIDE SEQUENCE [LARGE SCALE GENOMIC DNA]</scope>
    <source>
        <strain evidence="10">CCM 8749</strain>
    </source>
</reference>
<comment type="caution">
    <text evidence="9">The sequence shown here is derived from an EMBL/GenBank/DDBJ whole genome shotgun (WGS) entry which is preliminary data.</text>
</comment>
<feature type="transmembrane region" description="Helical" evidence="8">
    <location>
        <begin position="288"/>
        <end position="306"/>
    </location>
</feature>
<evidence type="ECO:0000256" key="2">
    <source>
        <dbReference type="ARBA" id="ARBA00007935"/>
    </source>
</evidence>
<feature type="transmembrane region" description="Helical" evidence="8">
    <location>
        <begin position="249"/>
        <end position="276"/>
    </location>
</feature>
<comment type="subcellular location">
    <subcellularLocation>
        <location evidence="1">Cell membrane</location>
        <topology evidence="1">Multi-pass membrane protein</topology>
    </subcellularLocation>
</comment>
<accession>A0ABW1IR63</accession>
<dbReference type="PANTHER" id="PTHR30472">
    <property type="entry name" value="FERRIC ENTEROBACTIN TRANSPORT SYSTEM PERMEASE PROTEIN"/>
    <property type="match status" value="1"/>
</dbReference>
<keyword evidence="3" id="KW-0813">Transport</keyword>
<proteinExistence type="inferred from homology"/>
<feature type="transmembrane region" description="Helical" evidence="8">
    <location>
        <begin position="162"/>
        <end position="182"/>
    </location>
</feature>
<dbReference type="Gene3D" id="1.10.3470.10">
    <property type="entry name" value="ABC transporter involved in vitamin B12 uptake, BtuC"/>
    <property type="match status" value="1"/>
</dbReference>
<feature type="transmembrane region" description="Helical" evidence="8">
    <location>
        <begin position="203"/>
        <end position="224"/>
    </location>
</feature>
<keyword evidence="5 8" id="KW-0812">Transmembrane</keyword>
<sequence>MKRRIWLWGGGGILLLFVSMLISLSIGTARLSLGDVWHILLQQLPWIGGDTAIPPELASYESILLKVRLPRIVLAILVGAALSLAGAGFQGVLRNPLADPYTLGVASGASVGAAFLILFQLQYAWLGKWTIPIVAFATGLATLWVVLRMARINGKVRIETVILSGVVVQAFLGAMVSFMVSMSKTVVNDIVFWMMGSLSLKGWDYAIMLIPYVLIGWLVLTYYARALNALALGEQEASYLGIAVEKTKLAVLVASTFMTAAAVSMTGVIGFVGLVVPHMVRLLVGPDYRLLVPFSAIFGGIYMLWADTAARTILSPTEIPLGVVTAFIGTPFFAYLLTRRKKEMK</sequence>
<keyword evidence="6 8" id="KW-1133">Transmembrane helix</keyword>
<evidence type="ECO:0000256" key="1">
    <source>
        <dbReference type="ARBA" id="ARBA00004651"/>
    </source>
</evidence>
<evidence type="ECO:0000256" key="4">
    <source>
        <dbReference type="ARBA" id="ARBA00022475"/>
    </source>
</evidence>
<dbReference type="RefSeq" id="WP_379894862.1">
    <property type="nucleotide sequence ID" value="NZ_CBCSCT010000040.1"/>
</dbReference>
<dbReference type="SUPFAM" id="SSF81345">
    <property type="entry name" value="ABC transporter involved in vitamin B12 uptake, BtuC"/>
    <property type="match status" value="1"/>
</dbReference>
<evidence type="ECO:0000256" key="8">
    <source>
        <dbReference type="SAM" id="Phobius"/>
    </source>
</evidence>
<evidence type="ECO:0000313" key="10">
    <source>
        <dbReference type="Proteomes" id="UP001596250"/>
    </source>
</evidence>
<feature type="transmembrane region" description="Helical" evidence="8">
    <location>
        <begin position="6"/>
        <end position="26"/>
    </location>
</feature>
<feature type="transmembrane region" description="Helical" evidence="8">
    <location>
        <begin position="131"/>
        <end position="150"/>
    </location>
</feature>
<dbReference type="InterPro" id="IPR000522">
    <property type="entry name" value="ABC_transptr_permease_BtuC"/>
</dbReference>
<gene>
    <name evidence="9" type="ORF">ACFPXP_13795</name>
</gene>
<evidence type="ECO:0000256" key="5">
    <source>
        <dbReference type="ARBA" id="ARBA00022692"/>
    </source>
</evidence>
<feature type="transmembrane region" description="Helical" evidence="8">
    <location>
        <begin position="318"/>
        <end position="337"/>
    </location>
</feature>
<keyword evidence="4" id="KW-1003">Cell membrane</keyword>
<dbReference type="Proteomes" id="UP001596250">
    <property type="component" value="Unassembled WGS sequence"/>
</dbReference>
<evidence type="ECO:0000313" key="9">
    <source>
        <dbReference type="EMBL" id="MFC5987474.1"/>
    </source>
</evidence>
<evidence type="ECO:0000256" key="7">
    <source>
        <dbReference type="ARBA" id="ARBA00023136"/>
    </source>
</evidence>
<feature type="transmembrane region" description="Helical" evidence="8">
    <location>
        <begin position="101"/>
        <end position="119"/>
    </location>
</feature>
<dbReference type="CDD" id="cd06550">
    <property type="entry name" value="TM_ABC_iron-siderophores_like"/>
    <property type="match status" value="1"/>
</dbReference>
<comment type="similarity">
    <text evidence="2">Belongs to the binding-protein-dependent transport system permease family. FecCD subfamily.</text>
</comment>
<protein>
    <submittedName>
        <fullName evidence="9">FecCD family ABC transporter permease</fullName>
    </submittedName>
</protein>
<feature type="transmembrane region" description="Helical" evidence="8">
    <location>
        <begin position="72"/>
        <end position="89"/>
    </location>
</feature>
<keyword evidence="7 8" id="KW-0472">Membrane</keyword>